<reference evidence="1" key="1">
    <citation type="submission" date="2023-06" db="EMBL/GenBank/DDBJ databases">
        <authorList>
            <person name="Kurt Z."/>
        </authorList>
    </citation>
    <scope>NUCLEOTIDE SEQUENCE</scope>
</reference>
<dbReference type="EMBL" id="CATOUU010000448">
    <property type="protein sequence ID" value="CAI9930116.1"/>
    <property type="molecule type" value="Genomic_DNA"/>
</dbReference>
<comment type="caution">
    <text evidence="1">The sequence shown here is derived from an EMBL/GenBank/DDBJ whole genome shotgun (WGS) entry which is preliminary data.</text>
</comment>
<protein>
    <submittedName>
        <fullName evidence="1">Uncharacterized protein</fullName>
    </submittedName>
</protein>
<name>A0AA86TVI1_9EUKA</name>
<organism evidence="1">
    <name type="scientific">Hexamita inflata</name>
    <dbReference type="NCBI Taxonomy" id="28002"/>
    <lineage>
        <taxon>Eukaryota</taxon>
        <taxon>Metamonada</taxon>
        <taxon>Diplomonadida</taxon>
        <taxon>Hexamitidae</taxon>
        <taxon>Hexamitinae</taxon>
        <taxon>Hexamita</taxon>
    </lineage>
</organism>
<evidence type="ECO:0000313" key="3">
    <source>
        <dbReference type="Proteomes" id="UP001642409"/>
    </source>
</evidence>
<dbReference type="EMBL" id="CAXDID020000744">
    <property type="protein sequence ID" value="CAL6112696.1"/>
    <property type="molecule type" value="Genomic_DNA"/>
</dbReference>
<gene>
    <name evidence="1" type="ORF">HINF_LOCUS17761</name>
    <name evidence="2" type="ORF">HINF_LOCUS77160</name>
</gene>
<dbReference type="Proteomes" id="UP001642409">
    <property type="component" value="Unassembled WGS sequence"/>
</dbReference>
<accession>A0AA86TVI1</accession>
<dbReference type="AlphaFoldDB" id="A0AA86TVI1"/>
<evidence type="ECO:0000313" key="1">
    <source>
        <dbReference type="EMBL" id="CAI9930116.1"/>
    </source>
</evidence>
<reference evidence="2 3" key="2">
    <citation type="submission" date="2024-07" db="EMBL/GenBank/DDBJ databases">
        <authorList>
            <person name="Akdeniz Z."/>
        </authorList>
    </citation>
    <scope>NUCLEOTIDE SEQUENCE [LARGE SCALE GENOMIC DNA]</scope>
</reference>
<evidence type="ECO:0000313" key="2">
    <source>
        <dbReference type="EMBL" id="CAL6112696.1"/>
    </source>
</evidence>
<sequence length="667" mass="76729">MSKLVVDISNLAIDQKYQIGFKLLDITRTFIIQQDTQFEIPIKINYLQMMQVDLKLSIYQKDKNNRKGKEIISKELDIDTVFYNDINQDIVLTSEECKAQFNLKIKYKFAEKQVVQKFEDCMTFQSLIQAKKQQIQNCQYMQYIAPANNIEQILPNNSNQFQQLSLLDQFFPGMRDDFTNPQQQLEAIELYNSMIKQLDSISQLSRNQVETQAKIIDILECLFEIPDSPLFSKKIVFIFGNQSSQVQKASQILQSSSSIKYIPMLYEDSVSHQQLLATFQCIQLMQKVVNILTTNKQFKILPSNSTPKFEGRFNLKNEFKIEELFQKKTHNTKAESSEWQQPEENFGTIPIIQMVYFVTDKDTKYSTFMHAVSDFNKQFTKGINDTSQCMQSGIEILSSVQNILLAKVDPAPLVLYPIPLPSELLNCCQMKIGMSLLENASSVGFQNVALPRKVPITQEQMLTLEVHPLPCTHSLSSLASVVGQSQFWTPKWTAVAQTVVGSYDSENNIEFITQIETYLKSQRISMIKSMCVSGLEVWNNFQIQDTRIKITFDQQTTSQDEYFHFQKLYITNSFSGPRVTYHSLKSELKNSLHIKIQEYQLESDQSEVIPHYEPKFQEFANNQIMQGQQKIRIKINEKCTGEVDGEQFEVDGPVSFQVGSDSVLIGG</sequence>
<keyword evidence="3" id="KW-1185">Reference proteome</keyword>
<proteinExistence type="predicted"/>